<dbReference type="InterPro" id="IPR006108">
    <property type="entry name" value="3HC_DH_C"/>
</dbReference>
<dbReference type="Gene3D" id="3.40.50.720">
    <property type="entry name" value="NAD(P)-binding Rossmann-like Domain"/>
    <property type="match status" value="1"/>
</dbReference>
<dbReference type="Pfam" id="PF00725">
    <property type="entry name" value="3HCDH"/>
    <property type="match status" value="1"/>
</dbReference>
<dbReference type="InterPro" id="IPR036291">
    <property type="entry name" value="NAD(P)-bd_dom_sf"/>
</dbReference>
<dbReference type="GO" id="GO:0006635">
    <property type="term" value="P:fatty acid beta-oxidation"/>
    <property type="evidence" value="ECO:0007669"/>
    <property type="project" value="TreeGrafter"/>
</dbReference>
<dbReference type="PANTHER" id="PTHR48075">
    <property type="entry name" value="3-HYDROXYACYL-COA DEHYDROGENASE FAMILY PROTEIN"/>
    <property type="match status" value="1"/>
</dbReference>
<proteinExistence type="predicted"/>
<evidence type="ECO:0000256" key="2">
    <source>
        <dbReference type="PIRSR" id="PIRSR000105-1"/>
    </source>
</evidence>
<dbReference type="SUPFAM" id="SSF48179">
    <property type="entry name" value="6-phosphogluconate dehydrogenase C-terminal domain-like"/>
    <property type="match status" value="1"/>
</dbReference>
<evidence type="ECO:0000259" key="3">
    <source>
        <dbReference type="Pfam" id="PF00725"/>
    </source>
</evidence>
<dbReference type="InterPro" id="IPR013328">
    <property type="entry name" value="6PGD_dom2"/>
</dbReference>
<evidence type="ECO:0000313" key="6">
    <source>
        <dbReference type="Proteomes" id="UP000548978"/>
    </source>
</evidence>
<dbReference type="Pfam" id="PF02737">
    <property type="entry name" value="3HCDH_N"/>
    <property type="match status" value="1"/>
</dbReference>
<keyword evidence="6" id="KW-1185">Reference proteome</keyword>
<organism evidence="5 6">
    <name type="scientific">Brevundimonas halotolerans</name>
    <dbReference type="NCBI Taxonomy" id="69670"/>
    <lineage>
        <taxon>Bacteria</taxon>
        <taxon>Pseudomonadati</taxon>
        <taxon>Pseudomonadota</taxon>
        <taxon>Alphaproteobacteria</taxon>
        <taxon>Caulobacterales</taxon>
        <taxon>Caulobacteraceae</taxon>
        <taxon>Brevundimonas</taxon>
    </lineage>
</organism>
<dbReference type="PIRSF" id="PIRSF000105">
    <property type="entry name" value="HCDH"/>
    <property type="match status" value="1"/>
</dbReference>
<dbReference type="PANTHER" id="PTHR48075:SF5">
    <property type="entry name" value="3-HYDROXYBUTYRYL-COA DEHYDROGENASE"/>
    <property type="match status" value="1"/>
</dbReference>
<protein>
    <submittedName>
        <fullName evidence="5">3-hydroxybutyryl-CoA dehydrogenase</fullName>
        <ecNumber evidence="5">1.1.1.157</ecNumber>
    </submittedName>
</protein>
<dbReference type="EC" id="1.1.1.157" evidence="5"/>
<feature type="domain" description="3-hydroxyacyl-CoA dehydrogenase C-terminal" evidence="3">
    <location>
        <begin position="177"/>
        <end position="264"/>
    </location>
</feature>
<dbReference type="InterPro" id="IPR008927">
    <property type="entry name" value="6-PGluconate_DH-like_C_sf"/>
</dbReference>
<dbReference type="InterPro" id="IPR006176">
    <property type="entry name" value="3-OHacyl-CoA_DH_NAD-bd"/>
</dbReference>
<reference evidence="5 6" key="1">
    <citation type="submission" date="2020-08" db="EMBL/GenBank/DDBJ databases">
        <title>Genomic Encyclopedia of Type Strains, Phase IV (KMG-IV): sequencing the most valuable type-strain genomes for metagenomic binning, comparative biology and taxonomic classification.</title>
        <authorList>
            <person name="Goeker M."/>
        </authorList>
    </citation>
    <scope>NUCLEOTIDE SEQUENCE [LARGE SCALE GENOMIC DNA]</scope>
    <source>
        <strain evidence="5 6">DSM 24448</strain>
    </source>
</reference>
<sequence length="276" mass="29570">MTAVETLGIAGSGLIAAGLAACAARSPGHRLWARSEASAARVQEAIARHCDRLGAQYRPENVTITTRLDDLSASTFVVEAIAEDMAAKTDLLALLQRNLRPDAILVSTTSSLCIRTLAAASGDPSRFAGLHVFNPVPKMRLVEVAFGQEAAPETRRRTIDLCLWLGKEPVQVPAIPGYVVNSLLFPYLFHAVEFMHRHSMAPEMVDACMQMGAAHPMGPIALLDYVGLDVAVAIGDALDLRVPSTVRDLVAGGALGRKTRRGLYPEDHYRPQPAAG</sequence>
<gene>
    <name evidence="5" type="ORF">FHS65_002180</name>
</gene>
<evidence type="ECO:0000256" key="1">
    <source>
        <dbReference type="ARBA" id="ARBA00023002"/>
    </source>
</evidence>
<feature type="site" description="Important for catalytic activity" evidence="2">
    <location>
        <position position="131"/>
    </location>
</feature>
<dbReference type="AlphaFoldDB" id="A0A7W9E8X3"/>
<name>A0A7W9E8X3_9CAUL</name>
<dbReference type="EMBL" id="JACIJB010000010">
    <property type="protein sequence ID" value="MBB5661419.1"/>
    <property type="molecule type" value="Genomic_DNA"/>
</dbReference>
<dbReference type="OrthoDB" id="9771883at2"/>
<dbReference type="SUPFAM" id="SSF51735">
    <property type="entry name" value="NAD(P)-binding Rossmann-fold domains"/>
    <property type="match status" value="1"/>
</dbReference>
<dbReference type="Gene3D" id="1.10.1040.10">
    <property type="entry name" value="N-(1-d-carboxylethyl)-l-norvaline Dehydrogenase, domain 2"/>
    <property type="match status" value="1"/>
</dbReference>
<evidence type="ECO:0000259" key="4">
    <source>
        <dbReference type="Pfam" id="PF02737"/>
    </source>
</evidence>
<dbReference type="RefSeq" id="WP_123285764.1">
    <property type="nucleotide sequence ID" value="NZ_JACIJB010000010.1"/>
</dbReference>
<dbReference type="Proteomes" id="UP000548978">
    <property type="component" value="Unassembled WGS sequence"/>
</dbReference>
<feature type="domain" description="3-hydroxyacyl-CoA dehydrogenase NAD binding" evidence="4">
    <location>
        <begin position="7"/>
        <end position="172"/>
    </location>
</feature>
<accession>A0A7W9E8X3</accession>
<comment type="caution">
    <text evidence="5">The sequence shown here is derived from an EMBL/GenBank/DDBJ whole genome shotgun (WGS) entry which is preliminary data.</text>
</comment>
<dbReference type="GO" id="GO:0008691">
    <property type="term" value="F:3-hydroxybutyryl-CoA dehydrogenase activity"/>
    <property type="evidence" value="ECO:0007669"/>
    <property type="project" value="UniProtKB-EC"/>
</dbReference>
<dbReference type="GO" id="GO:0070403">
    <property type="term" value="F:NAD+ binding"/>
    <property type="evidence" value="ECO:0007669"/>
    <property type="project" value="InterPro"/>
</dbReference>
<evidence type="ECO:0000313" key="5">
    <source>
        <dbReference type="EMBL" id="MBB5661419.1"/>
    </source>
</evidence>
<keyword evidence="1 5" id="KW-0560">Oxidoreductase</keyword>
<dbReference type="InterPro" id="IPR022694">
    <property type="entry name" value="3-OHacyl-CoA_DH"/>
</dbReference>